<dbReference type="Proteomes" id="UP000663852">
    <property type="component" value="Unassembled WGS sequence"/>
</dbReference>
<proteinExistence type="predicted"/>
<dbReference type="SUPFAM" id="SSF55729">
    <property type="entry name" value="Acyl-CoA N-acyltransferases (Nat)"/>
    <property type="match status" value="1"/>
</dbReference>
<evidence type="ECO:0000313" key="4">
    <source>
        <dbReference type="Proteomes" id="UP000663828"/>
    </source>
</evidence>
<evidence type="ECO:0000259" key="1">
    <source>
        <dbReference type="PROSITE" id="PS51186"/>
    </source>
</evidence>
<dbReference type="AlphaFoldDB" id="A0A814THT7"/>
<dbReference type="PROSITE" id="PS51186">
    <property type="entry name" value="GNAT"/>
    <property type="match status" value="1"/>
</dbReference>
<dbReference type="InterPro" id="IPR000182">
    <property type="entry name" value="GNAT_dom"/>
</dbReference>
<sequence>MSEKITIRTAVLDDVLTMFKLIDEILDSPSTDEELQERYERYEPRFGKDSTFIYYVAENEQKKMIGLCSGGETLQCNRTVNDKVYDCEIAHMFVHKEYQHRGIGRELWRTIWNAIVERFHPNNVIVWGVNREQAHRFYRSAGGTLAGTKNVDSGILTAYVWNDLQLLD</sequence>
<gene>
    <name evidence="3" type="ORF">EDS130_LOCUS31203</name>
    <name evidence="2" type="ORF">XAT740_LOCUS21422</name>
</gene>
<dbReference type="Proteomes" id="UP000663828">
    <property type="component" value="Unassembled WGS sequence"/>
</dbReference>
<accession>A0A814THT7</accession>
<keyword evidence="4" id="KW-1185">Reference proteome</keyword>
<dbReference type="Pfam" id="PF13508">
    <property type="entry name" value="Acetyltransf_7"/>
    <property type="match status" value="1"/>
</dbReference>
<dbReference type="OrthoDB" id="10039976at2759"/>
<organism evidence="2 4">
    <name type="scientific">Adineta ricciae</name>
    <name type="common">Rotifer</name>
    <dbReference type="NCBI Taxonomy" id="249248"/>
    <lineage>
        <taxon>Eukaryota</taxon>
        <taxon>Metazoa</taxon>
        <taxon>Spiralia</taxon>
        <taxon>Gnathifera</taxon>
        <taxon>Rotifera</taxon>
        <taxon>Eurotatoria</taxon>
        <taxon>Bdelloidea</taxon>
        <taxon>Adinetida</taxon>
        <taxon>Adinetidae</taxon>
        <taxon>Adineta</taxon>
    </lineage>
</organism>
<dbReference type="GO" id="GO:0016747">
    <property type="term" value="F:acyltransferase activity, transferring groups other than amino-acyl groups"/>
    <property type="evidence" value="ECO:0007669"/>
    <property type="project" value="InterPro"/>
</dbReference>
<feature type="domain" description="N-acetyltransferase" evidence="1">
    <location>
        <begin position="5"/>
        <end position="166"/>
    </location>
</feature>
<dbReference type="EMBL" id="CAJNOR010001537">
    <property type="protein sequence ID" value="CAF1159863.1"/>
    <property type="molecule type" value="Genomic_DNA"/>
</dbReference>
<dbReference type="EMBL" id="CAJNOJ010000226">
    <property type="protein sequence ID" value="CAF1312150.1"/>
    <property type="molecule type" value="Genomic_DNA"/>
</dbReference>
<dbReference type="InterPro" id="IPR016181">
    <property type="entry name" value="Acyl_CoA_acyltransferase"/>
</dbReference>
<evidence type="ECO:0000313" key="3">
    <source>
        <dbReference type="EMBL" id="CAF1312150.1"/>
    </source>
</evidence>
<dbReference type="Gene3D" id="3.40.630.30">
    <property type="match status" value="1"/>
</dbReference>
<dbReference type="CDD" id="cd04301">
    <property type="entry name" value="NAT_SF"/>
    <property type="match status" value="1"/>
</dbReference>
<evidence type="ECO:0000313" key="2">
    <source>
        <dbReference type="EMBL" id="CAF1159863.1"/>
    </source>
</evidence>
<name>A0A814THT7_ADIRI</name>
<protein>
    <recommendedName>
        <fullName evidence="1">N-acetyltransferase domain-containing protein</fullName>
    </recommendedName>
</protein>
<reference evidence="2" key="1">
    <citation type="submission" date="2021-02" db="EMBL/GenBank/DDBJ databases">
        <authorList>
            <person name="Nowell W R."/>
        </authorList>
    </citation>
    <scope>NUCLEOTIDE SEQUENCE</scope>
</reference>
<comment type="caution">
    <text evidence="2">The sequence shown here is derived from an EMBL/GenBank/DDBJ whole genome shotgun (WGS) entry which is preliminary data.</text>
</comment>